<accession>A0ABQ5GIJ1</accession>
<evidence type="ECO:0000313" key="1">
    <source>
        <dbReference type="EMBL" id="GJT75515.1"/>
    </source>
</evidence>
<proteinExistence type="predicted"/>
<dbReference type="Proteomes" id="UP001151760">
    <property type="component" value="Unassembled WGS sequence"/>
</dbReference>
<protein>
    <submittedName>
        <fullName evidence="1">Uncharacterized protein</fullName>
    </submittedName>
</protein>
<name>A0ABQ5GIJ1_9ASTR</name>
<dbReference type="EMBL" id="BQNB010018537">
    <property type="protein sequence ID" value="GJT75515.1"/>
    <property type="molecule type" value="Genomic_DNA"/>
</dbReference>
<organism evidence="1 2">
    <name type="scientific">Tanacetum coccineum</name>
    <dbReference type="NCBI Taxonomy" id="301880"/>
    <lineage>
        <taxon>Eukaryota</taxon>
        <taxon>Viridiplantae</taxon>
        <taxon>Streptophyta</taxon>
        <taxon>Embryophyta</taxon>
        <taxon>Tracheophyta</taxon>
        <taxon>Spermatophyta</taxon>
        <taxon>Magnoliopsida</taxon>
        <taxon>eudicotyledons</taxon>
        <taxon>Gunneridae</taxon>
        <taxon>Pentapetalae</taxon>
        <taxon>asterids</taxon>
        <taxon>campanulids</taxon>
        <taxon>Asterales</taxon>
        <taxon>Asteraceae</taxon>
        <taxon>Asteroideae</taxon>
        <taxon>Anthemideae</taxon>
        <taxon>Anthemidinae</taxon>
        <taxon>Tanacetum</taxon>
    </lineage>
</organism>
<reference evidence="1" key="1">
    <citation type="journal article" date="2022" name="Int. J. Mol. Sci.">
        <title>Draft Genome of Tanacetum Coccineum: Genomic Comparison of Closely Related Tanacetum-Family Plants.</title>
        <authorList>
            <person name="Yamashiro T."/>
            <person name="Shiraishi A."/>
            <person name="Nakayama K."/>
            <person name="Satake H."/>
        </authorList>
    </citation>
    <scope>NUCLEOTIDE SEQUENCE</scope>
</reference>
<reference evidence="1" key="2">
    <citation type="submission" date="2022-01" db="EMBL/GenBank/DDBJ databases">
        <authorList>
            <person name="Yamashiro T."/>
            <person name="Shiraishi A."/>
            <person name="Satake H."/>
            <person name="Nakayama K."/>
        </authorList>
    </citation>
    <scope>NUCLEOTIDE SEQUENCE</scope>
</reference>
<keyword evidence="2" id="KW-1185">Reference proteome</keyword>
<evidence type="ECO:0000313" key="2">
    <source>
        <dbReference type="Proteomes" id="UP001151760"/>
    </source>
</evidence>
<comment type="caution">
    <text evidence="1">The sequence shown here is derived from an EMBL/GenBank/DDBJ whole genome shotgun (WGS) entry which is preliminary data.</text>
</comment>
<gene>
    <name evidence="1" type="ORF">Tco_1042240</name>
</gene>
<sequence length="382" mass="43742">MDDPNITMEEYIRLEEEKARRQGRTFNWQTARYRKMEYYENENDSFTDLEIEYPAIVFDDTSDVALSREPMVSPLDNNEIDFNISFDESDDEDYMVVFDENSFSCKIISVDNLKTDSENKNDKVNIPSSPSPEPTIGYFNDLDFFKDFENEFPAIVYNDLNSKSDPLNEPSVSSKHIDNFETSLSEYDEKEQNVLCLDDSFPLNIRHIDMAPLPHRDLRHPWLRYQVDGYDEGIVHNGMRQTLRDRLSMVYAGDDGQALFTSHVMSDAEMGLDVADTLCFQLGGARRRMTWRQFILALGLHSEEEMGAEKVTEVDLFYLRTIDREIANVPYLIAQYLFRFAKGRKSGARLSEGSTSARDSTIHVVAGAPRAAKDAPAANEGA</sequence>